<dbReference type="AlphaFoldDB" id="A0ABD3SEP2"/>
<evidence type="ECO:0000256" key="3">
    <source>
        <dbReference type="ARBA" id="ARBA00022737"/>
    </source>
</evidence>
<evidence type="ECO:0000256" key="4">
    <source>
        <dbReference type="ARBA" id="ARBA00022787"/>
    </source>
</evidence>
<keyword evidence="5 10" id="KW-0802">TPR repeat</keyword>
<dbReference type="PROSITE" id="PS50005">
    <property type="entry name" value="TPR"/>
    <property type="match status" value="2"/>
</dbReference>
<dbReference type="PANTHER" id="PTHR46208:SF1">
    <property type="entry name" value="MITOCHONDRIAL IMPORT RECEPTOR SUBUNIT TOM70"/>
    <property type="match status" value="1"/>
</dbReference>
<evidence type="ECO:0000256" key="6">
    <source>
        <dbReference type="ARBA" id="ARBA00022989"/>
    </source>
</evidence>
<evidence type="ECO:0000313" key="14">
    <source>
        <dbReference type="Proteomes" id="UP001530377"/>
    </source>
</evidence>
<evidence type="ECO:0000256" key="8">
    <source>
        <dbReference type="ARBA" id="ARBA00023136"/>
    </source>
</evidence>
<keyword evidence="8 12" id="KW-0472">Membrane</keyword>
<evidence type="ECO:0000256" key="10">
    <source>
        <dbReference type="PROSITE-ProRule" id="PRU00339"/>
    </source>
</evidence>
<gene>
    <name evidence="13" type="ORF">ACHAXA_010684</name>
</gene>
<keyword evidence="14" id="KW-1185">Reference proteome</keyword>
<dbReference type="SUPFAM" id="SSF48452">
    <property type="entry name" value="TPR-like"/>
    <property type="match status" value="2"/>
</dbReference>
<dbReference type="Pfam" id="PF14559">
    <property type="entry name" value="TPR_19"/>
    <property type="match status" value="1"/>
</dbReference>
<keyword evidence="3" id="KW-0677">Repeat</keyword>
<feature type="compositionally biased region" description="Low complexity" evidence="11">
    <location>
        <begin position="52"/>
        <end position="62"/>
    </location>
</feature>
<keyword evidence="6 12" id="KW-1133">Transmembrane helix</keyword>
<comment type="caution">
    <text evidence="13">The sequence shown here is derived from an EMBL/GenBank/DDBJ whole genome shotgun (WGS) entry which is preliminary data.</text>
</comment>
<evidence type="ECO:0000256" key="1">
    <source>
        <dbReference type="ARBA" id="ARBA00004572"/>
    </source>
</evidence>
<feature type="repeat" description="TPR" evidence="10">
    <location>
        <begin position="364"/>
        <end position="397"/>
    </location>
</feature>
<evidence type="ECO:0000256" key="2">
    <source>
        <dbReference type="ARBA" id="ARBA00022692"/>
    </source>
</evidence>
<dbReference type="Gene3D" id="1.25.40.10">
    <property type="entry name" value="Tetratricopeptide repeat domain"/>
    <property type="match status" value="2"/>
</dbReference>
<dbReference type="GO" id="GO:0005741">
    <property type="term" value="C:mitochondrial outer membrane"/>
    <property type="evidence" value="ECO:0007669"/>
    <property type="project" value="UniProtKB-SubCell"/>
</dbReference>
<accession>A0ABD3SEP2</accession>
<evidence type="ECO:0000256" key="7">
    <source>
        <dbReference type="ARBA" id="ARBA00023128"/>
    </source>
</evidence>
<evidence type="ECO:0000256" key="9">
    <source>
        <dbReference type="ARBA" id="ARBA00038030"/>
    </source>
</evidence>
<evidence type="ECO:0008006" key="15">
    <source>
        <dbReference type="Google" id="ProtNLM"/>
    </source>
</evidence>
<feature type="transmembrane region" description="Helical" evidence="12">
    <location>
        <begin position="12"/>
        <end position="31"/>
    </location>
</feature>
<dbReference type="EMBL" id="JALLPB020000051">
    <property type="protein sequence ID" value="KAL3822901.1"/>
    <property type="molecule type" value="Genomic_DNA"/>
</dbReference>
<feature type="compositionally biased region" description="Basic and acidic residues" evidence="11">
    <location>
        <begin position="35"/>
        <end position="47"/>
    </location>
</feature>
<dbReference type="PANTHER" id="PTHR46208">
    <property type="entry name" value="MITOCHONDRIAL IMPORT RECEPTOR SUBUNIT TOM70"/>
    <property type="match status" value="1"/>
</dbReference>
<feature type="repeat" description="TPR" evidence="10">
    <location>
        <begin position="558"/>
        <end position="591"/>
    </location>
</feature>
<dbReference type="InterPro" id="IPR011990">
    <property type="entry name" value="TPR-like_helical_dom_sf"/>
</dbReference>
<feature type="compositionally biased region" description="Low complexity" evidence="11">
    <location>
        <begin position="75"/>
        <end position="109"/>
    </location>
</feature>
<comment type="subcellular location">
    <subcellularLocation>
        <location evidence="1">Mitochondrion outer membrane</location>
        <topology evidence="1">Single-pass membrane protein</topology>
    </subcellularLocation>
</comment>
<feature type="region of interest" description="Disordered" evidence="11">
    <location>
        <begin position="35"/>
        <end position="115"/>
    </location>
</feature>
<keyword evidence="2 12" id="KW-0812">Transmembrane</keyword>
<evidence type="ECO:0000256" key="5">
    <source>
        <dbReference type="ARBA" id="ARBA00022803"/>
    </source>
</evidence>
<organism evidence="13 14">
    <name type="scientific">Cyclostephanos tholiformis</name>
    <dbReference type="NCBI Taxonomy" id="382380"/>
    <lineage>
        <taxon>Eukaryota</taxon>
        <taxon>Sar</taxon>
        <taxon>Stramenopiles</taxon>
        <taxon>Ochrophyta</taxon>
        <taxon>Bacillariophyta</taxon>
        <taxon>Coscinodiscophyceae</taxon>
        <taxon>Thalassiosirophycidae</taxon>
        <taxon>Stephanodiscales</taxon>
        <taxon>Stephanodiscaceae</taxon>
        <taxon>Cyclostephanos</taxon>
    </lineage>
</organism>
<dbReference type="SMART" id="SM00028">
    <property type="entry name" value="TPR"/>
    <property type="match status" value="8"/>
</dbReference>
<dbReference type="InterPro" id="IPR019734">
    <property type="entry name" value="TPR_rpt"/>
</dbReference>
<protein>
    <recommendedName>
        <fullName evidence="15">Mitochondrial import receptor subunit TOM70</fullName>
    </recommendedName>
</protein>
<evidence type="ECO:0000256" key="12">
    <source>
        <dbReference type="SAM" id="Phobius"/>
    </source>
</evidence>
<proteinExistence type="inferred from homology"/>
<evidence type="ECO:0000313" key="13">
    <source>
        <dbReference type="EMBL" id="KAL3822901.1"/>
    </source>
</evidence>
<evidence type="ECO:0000256" key="11">
    <source>
        <dbReference type="SAM" id="MobiDB-lite"/>
    </source>
</evidence>
<dbReference type="Proteomes" id="UP001530377">
    <property type="component" value="Unassembled WGS sequence"/>
</dbReference>
<name>A0ABD3SEP2_9STRA</name>
<sequence length="703" mass="77800">MGIDNHNHRTTTFVVIGLAAVATAVAVWYATSRDDRWGGAKKGDGGTRKTSRSSSSSSSSPSGRDAGSVDSGSTPTKSNVASSSKSSSFSSSASPAPTAATLSTKSSSSDDNDNKALHRRIEEIDRTGKALFKEKRYVEAAETFTEALDLIESRRNAASIASPPSLHSDSDTPNISNVAKSSLTRQIVTLHNNRSAMYEKASLPDLALADCDAVLDLDPGHSKARARRLRILESQHRHAEALVEVCALQLKFMTDNRDKLRLGLPVGNPPVAQSKIEELVTLIQPGEIERAKKAIEARDEKERPLPSTYTITQLLTSFSGYNRWMSEAAKGGTTAKFTSQIEDLLDHVPRKNLVAYADNVAMKATLLLQRGKRYAFEKDYASAVKDFEDAYALVEDEGGKDEVDHGEAKLEIVKAMEKDDYARLLEWSGMCKHLRYELKGASECYERCSAIEPENTELLVKRAGVKMDEWDHSAAEVLFTEALALNPTASDGLLHRANMRMLQQRVSDSQNDLETCIRLYPNNLLARLRLATVYMAKEDMDGANRILDQAEEYDPNSSEVHCYRGELYFAKGEFVNAREEFEKSIRCDPTNPTPYLNAALTLVNIQPEGGPMMPPDFAGAIELLEKTIEVDPMMHQAYLQLGQMKLSMVTDLKRAKDVVDLYDKALEYCRSPDEMKDICSMRILTVAQIDAAHALHMETLNLR</sequence>
<reference evidence="13 14" key="1">
    <citation type="submission" date="2024-10" db="EMBL/GenBank/DDBJ databases">
        <title>Updated reference genomes for cyclostephanoid diatoms.</title>
        <authorList>
            <person name="Roberts W.R."/>
            <person name="Alverson A.J."/>
        </authorList>
    </citation>
    <scope>NUCLEOTIDE SEQUENCE [LARGE SCALE GENOMIC DNA]</scope>
    <source>
        <strain evidence="13 14">AJA228-03</strain>
    </source>
</reference>
<comment type="similarity">
    <text evidence="9">Belongs to the Tom70 family.</text>
</comment>
<keyword evidence="7" id="KW-0496">Mitochondrion</keyword>
<keyword evidence="4" id="KW-1000">Mitochondrion outer membrane</keyword>